<accession>A0ABV7ZDR1</accession>
<dbReference type="Proteomes" id="UP001595803">
    <property type="component" value="Unassembled WGS sequence"/>
</dbReference>
<dbReference type="RefSeq" id="WP_322474496.1">
    <property type="nucleotide sequence ID" value="NZ_JBHRZG010000024.1"/>
</dbReference>
<sequence>MAEKSRSGNYLMWVLEPAFFTQLDVSPDVPVLASTMDQTDRRWLLGISEMFLEGNVRLTGVRLEAKNWENLSFALHKAADAQVEPHVQSTDWAGEFGVLAGFAYDGNDLKAHGYLRDSEYYYCEMTFQKPELYVEYFDRREFTPHALP</sequence>
<evidence type="ECO:0000313" key="2">
    <source>
        <dbReference type="Proteomes" id="UP001595803"/>
    </source>
</evidence>
<keyword evidence="2" id="KW-1185">Reference proteome</keyword>
<proteinExistence type="predicted"/>
<name>A0ABV7ZDR1_9DEIO</name>
<dbReference type="EMBL" id="JBHRZG010000024">
    <property type="protein sequence ID" value="MFC3835538.1"/>
    <property type="molecule type" value="Genomic_DNA"/>
</dbReference>
<comment type="caution">
    <text evidence="1">The sequence shown here is derived from an EMBL/GenBank/DDBJ whole genome shotgun (WGS) entry which is preliminary data.</text>
</comment>
<reference evidence="2" key="1">
    <citation type="journal article" date="2019" name="Int. J. Syst. Evol. Microbiol.">
        <title>The Global Catalogue of Microorganisms (GCM) 10K type strain sequencing project: providing services to taxonomists for standard genome sequencing and annotation.</title>
        <authorList>
            <consortium name="The Broad Institute Genomics Platform"/>
            <consortium name="The Broad Institute Genome Sequencing Center for Infectious Disease"/>
            <person name="Wu L."/>
            <person name="Ma J."/>
        </authorList>
    </citation>
    <scope>NUCLEOTIDE SEQUENCE [LARGE SCALE GENOMIC DNA]</scope>
    <source>
        <strain evidence="2">CCTCC AB 2017081</strain>
    </source>
</reference>
<evidence type="ECO:0000313" key="1">
    <source>
        <dbReference type="EMBL" id="MFC3835538.1"/>
    </source>
</evidence>
<organism evidence="1 2">
    <name type="scientific">Deinococcus rufus</name>
    <dbReference type="NCBI Taxonomy" id="2136097"/>
    <lineage>
        <taxon>Bacteria</taxon>
        <taxon>Thermotogati</taxon>
        <taxon>Deinococcota</taxon>
        <taxon>Deinococci</taxon>
        <taxon>Deinococcales</taxon>
        <taxon>Deinococcaceae</taxon>
        <taxon>Deinococcus</taxon>
    </lineage>
</organism>
<protein>
    <submittedName>
        <fullName evidence="1">Uncharacterized protein</fullName>
    </submittedName>
</protein>
<gene>
    <name evidence="1" type="ORF">ACFOSB_21960</name>
</gene>